<dbReference type="InterPro" id="IPR035979">
    <property type="entry name" value="RBD_domain_sf"/>
</dbReference>
<dbReference type="InterPro" id="IPR012677">
    <property type="entry name" value="Nucleotide-bd_a/b_plait_sf"/>
</dbReference>
<dbReference type="KEGG" id="crq:GCK72_005647"/>
<dbReference type="GO" id="GO:0006979">
    <property type="term" value="P:response to oxidative stress"/>
    <property type="evidence" value="ECO:0007669"/>
    <property type="project" value="EnsemblMetazoa"/>
</dbReference>
<dbReference type="GO" id="GO:0006972">
    <property type="term" value="P:hyperosmotic response"/>
    <property type="evidence" value="ECO:0007669"/>
    <property type="project" value="EnsemblMetazoa"/>
</dbReference>
<reference evidence="1" key="1">
    <citation type="submission" date="2017-08" db="EMBL/GenBank/DDBJ databases">
        <authorList>
            <person name="de Groot N.N."/>
        </authorList>
    </citation>
    <scope>NUCLEOTIDE SEQUENCE [LARGE SCALE GENOMIC DNA]</scope>
    <source>
        <strain evidence="1">PX439</strain>
    </source>
</reference>
<sequence length="409" mass="45047">MTENSPKAESTESKSEDNVKSPLDEVKEIKKEAELAQTGSAEKKDADPEFITVQDPSGEEPIELPTVDGIVLMSTLQASFPGATGLKYKNPKTGANRAVQVDPSGLKLLAPTDGWENKTFHVIIASQSERVRALSSADATSAKRRKVGSSDDSDSDDGRDGRSGRKRAVERESQPVDLIVLGVDFKTGDECFQKYFEDIGTVVFCEIKRKSDGSSKGFGFVRMASVGEQNKVLAIPQHMIDGRRCDVKVPDGRDKQGRPSISRIFVGRLTDKVDENQLRKVFGDEAKTYVETAVVTDVFIPKPFRGFAFVTLSSAEAAESIVSKGSLTVNGLSVGLSIAQPREENQPFGPDYGLPAGYRNRRDRPDRRPQNESPLPMPFVRQDFGYRPQQSSPLDRRYWSPGDTSRPPW</sequence>
<dbReference type="OMA" id="WGLINNI"/>
<dbReference type="eggNOG" id="KOG0118">
    <property type="taxonomic scope" value="Eukaryota"/>
</dbReference>
<proteinExistence type="predicted"/>
<evidence type="ECO:0000313" key="2">
    <source>
        <dbReference type="Proteomes" id="UP000216624"/>
    </source>
</evidence>
<dbReference type="CDD" id="cd19609">
    <property type="entry name" value="NTD_TDP-43"/>
    <property type="match status" value="1"/>
</dbReference>
<dbReference type="Pfam" id="PF00076">
    <property type="entry name" value="RRM_1"/>
    <property type="match status" value="2"/>
</dbReference>
<dbReference type="Pfam" id="PF18694">
    <property type="entry name" value="TDP-43_N"/>
    <property type="match status" value="1"/>
</dbReference>
<dbReference type="GO" id="GO:0010628">
    <property type="term" value="P:positive regulation of gene expression"/>
    <property type="evidence" value="ECO:0007669"/>
    <property type="project" value="EnsemblMetazoa"/>
</dbReference>
<organism evidence="1 2">
    <name type="scientific">Caenorhabditis remanei</name>
    <name type="common">Caenorhabditis vulgaris</name>
    <dbReference type="NCBI Taxonomy" id="31234"/>
    <lineage>
        <taxon>Eukaryota</taxon>
        <taxon>Metazoa</taxon>
        <taxon>Ecdysozoa</taxon>
        <taxon>Nematoda</taxon>
        <taxon>Chromadorea</taxon>
        <taxon>Rhabditida</taxon>
        <taxon>Rhabditina</taxon>
        <taxon>Rhabditomorpha</taxon>
        <taxon>Rhabditoidea</taxon>
        <taxon>Rhabditidae</taxon>
        <taxon>Peloderinae</taxon>
        <taxon>Caenorhabditis</taxon>
    </lineage>
</organism>
<gene>
    <name evidence="1" type="ORF">FL82_05545</name>
</gene>
<dbReference type="OrthoDB" id="2020831at2759"/>
<dbReference type="SMART" id="SM00360">
    <property type="entry name" value="RRM"/>
    <property type="match status" value="2"/>
</dbReference>
<dbReference type="STRING" id="31234.E3LG49"/>
<dbReference type="GO" id="GO:0003682">
    <property type="term" value="F:chromatin binding"/>
    <property type="evidence" value="ECO:0007669"/>
    <property type="project" value="EnsemblMetazoa"/>
</dbReference>
<dbReference type="SUPFAM" id="SSF54928">
    <property type="entry name" value="RNA-binding domain, RBD"/>
    <property type="match status" value="2"/>
</dbReference>
<dbReference type="GO" id="GO:0006397">
    <property type="term" value="P:mRNA processing"/>
    <property type="evidence" value="ECO:0007669"/>
    <property type="project" value="UniProtKB-KW"/>
</dbReference>
<name>A0A261AXD7_CAERE</name>
<accession>A0A261AXD7</accession>
<dbReference type="GO" id="GO:0008380">
    <property type="term" value="P:RNA splicing"/>
    <property type="evidence" value="ECO:0007669"/>
    <property type="project" value="UniProtKB-KW"/>
</dbReference>
<dbReference type="InterPro" id="IPR041105">
    <property type="entry name" value="TDP-43_N"/>
</dbReference>
<dbReference type="CTD" id="9803139"/>
<dbReference type="PANTHER" id="PTHR48033:SF9">
    <property type="entry name" value="TAR DNA-BINDING PROTEIN 43"/>
    <property type="match status" value="1"/>
</dbReference>
<evidence type="ECO:0000313" key="1">
    <source>
        <dbReference type="EMBL" id="OZG02085.1"/>
    </source>
</evidence>
<comment type="caution">
    <text evidence="1">The sequence shown here is derived from an EMBL/GenBank/DDBJ whole genome shotgun (WGS) entry which is preliminary data.</text>
</comment>
<dbReference type="GO" id="GO:0000785">
    <property type="term" value="C:chromatin"/>
    <property type="evidence" value="ECO:0007669"/>
    <property type="project" value="TreeGrafter"/>
</dbReference>
<dbReference type="Proteomes" id="UP000216624">
    <property type="component" value="Unassembled WGS sequence"/>
</dbReference>
<dbReference type="EMBL" id="NMWX01000004">
    <property type="protein sequence ID" value="OZG02085.1"/>
    <property type="molecule type" value="Genomic_DNA"/>
</dbReference>
<dbReference type="PROSITE" id="PS50102">
    <property type="entry name" value="RRM"/>
    <property type="match status" value="2"/>
</dbReference>
<dbReference type="PANTHER" id="PTHR48033">
    <property type="entry name" value="RNA-BINDING (RRM/RBD/RNP MOTIFS) FAMILY PROTEIN"/>
    <property type="match status" value="1"/>
</dbReference>
<dbReference type="GO" id="GO:0003727">
    <property type="term" value="F:single-stranded RNA binding"/>
    <property type="evidence" value="ECO:0007669"/>
    <property type="project" value="EnsemblMetazoa"/>
</dbReference>
<dbReference type="HOGENOM" id="CLU_664372_0_0_1"/>
<keyword evidence="2" id="KW-1185">Reference proteome</keyword>
<dbReference type="InterPro" id="IPR000504">
    <property type="entry name" value="RRM_dom"/>
</dbReference>
<protein>
    <submittedName>
        <fullName evidence="1">Uncharacterized protein</fullName>
    </submittedName>
</protein>
<dbReference type="Gene3D" id="3.30.70.330">
    <property type="match status" value="2"/>
</dbReference>
<dbReference type="GO" id="GO:0005654">
    <property type="term" value="C:nucleoplasm"/>
    <property type="evidence" value="ECO:0007669"/>
    <property type="project" value="TreeGrafter"/>
</dbReference>
<feature type="non-terminal residue" evidence="1">
    <location>
        <position position="1"/>
    </location>
</feature>
<dbReference type="GO" id="GO:0008340">
    <property type="term" value="P:determination of adult lifespan"/>
    <property type="evidence" value="ECO:0007669"/>
    <property type="project" value="EnsemblMetazoa"/>
</dbReference>